<keyword evidence="3" id="KW-1185">Reference proteome</keyword>
<organism evidence="2 3">
    <name type="scientific">Geomesophilobacter sediminis</name>
    <dbReference type="NCBI Taxonomy" id="2798584"/>
    <lineage>
        <taxon>Bacteria</taxon>
        <taxon>Pseudomonadati</taxon>
        <taxon>Thermodesulfobacteriota</taxon>
        <taxon>Desulfuromonadia</taxon>
        <taxon>Geobacterales</taxon>
        <taxon>Geobacteraceae</taxon>
        <taxon>Geomesophilobacter</taxon>
    </lineage>
</organism>
<dbReference type="AlphaFoldDB" id="A0A8J7SA74"/>
<dbReference type="InterPro" id="IPR011528">
    <property type="entry name" value="NERD"/>
</dbReference>
<evidence type="ECO:0000259" key="1">
    <source>
        <dbReference type="PROSITE" id="PS50965"/>
    </source>
</evidence>
<reference evidence="2" key="1">
    <citation type="submission" date="2020-12" db="EMBL/GenBank/DDBJ databases">
        <title>Geomonas sp. Red875, isolated from river sediment.</title>
        <authorList>
            <person name="Xu Z."/>
            <person name="Zhang Z."/>
            <person name="Masuda Y."/>
            <person name="Itoh H."/>
            <person name="Senoo K."/>
        </authorList>
    </citation>
    <scope>NUCLEOTIDE SEQUENCE</scope>
    <source>
        <strain evidence="2">Red875</strain>
    </source>
</reference>
<dbReference type="EMBL" id="JAEMHM010000021">
    <property type="protein sequence ID" value="MBJ6727206.1"/>
    <property type="molecule type" value="Genomic_DNA"/>
</dbReference>
<comment type="caution">
    <text evidence="2">The sequence shown here is derived from an EMBL/GenBank/DDBJ whole genome shotgun (WGS) entry which is preliminary data.</text>
</comment>
<dbReference type="Proteomes" id="UP000636888">
    <property type="component" value="Unassembled WGS sequence"/>
</dbReference>
<evidence type="ECO:0000313" key="3">
    <source>
        <dbReference type="Proteomes" id="UP000636888"/>
    </source>
</evidence>
<dbReference type="Pfam" id="PF08378">
    <property type="entry name" value="NERD"/>
    <property type="match status" value="1"/>
</dbReference>
<sequence length="362" mass="40817">MIIKKADERQTDLQELRNLLQCRLSAKQRVLIEREIKWLSSGIRGEENSAYYIDFYYQDSERWAVIHDLRLQHNGFLAQIDHLLISRFLDIYVLETKNYSYGVKITPEGEFMLHYGNSWTGIESPIEQNRRHIHLLEKVLADRNLLPTRLGIPMPAALHNYVLISPKATITRPSGTKFEMVIKADALKDTIGKRVDAMGVASTLATAGKYVSRDTLESFANALVRLHRPGKINYAEKFGVTVDQLETAGQTDSPKEGSEPSKGNGTCEACGLEVESKVMYFCRMNKARFAGKILCQSCQKKPLPTREPEIIELTDVAETSEESGGGNCEKCGSPVDKKVAYFCRINKKRFAGRLLCRSCQST</sequence>
<dbReference type="PROSITE" id="PS50965">
    <property type="entry name" value="NERD"/>
    <property type="match status" value="1"/>
</dbReference>
<accession>A0A8J7SA74</accession>
<gene>
    <name evidence="2" type="ORF">JFN93_21050</name>
</gene>
<protein>
    <submittedName>
        <fullName evidence="2">NERD domain-containing protein</fullName>
    </submittedName>
</protein>
<proteinExistence type="predicted"/>
<name>A0A8J7SA74_9BACT</name>
<feature type="domain" description="NERD" evidence="1">
    <location>
        <begin position="41"/>
        <end position="159"/>
    </location>
</feature>
<evidence type="ECO:0000313" key="2">
    <source>
        <dbReference type="EMBL" id="MBJ6727206.1"/>
    </source>
</evidence>
<dbReference type="RefSeq" id="WP_199386121.1">
    <property type="nucleotide sequence ID" value="NZ_JAEMHM010000021.1"/>
</dbReference>